<proteinExistence type="predicted"/>
<name>A0ABT7C961_9MICO</name>
<evidence type="ECO:0000313" key="2">
    <source>
        <dbReference type="Proteomes" id="UP001170379"/>
    </source>
</evidence>
<dbReference type="Proteomes" id="UP001170379">
    <property type="component" value="Unassembled WGS sequence"/>
</dbReference>
<accession>A0ABT7C961</accession>
<evidence type="ECO:0000313" key="1">
    <source>
        <dbReference type="EMBL" id="MDJ1371751.1"/>
    </source>
</evidence>
<reference evidence="1" key="1">
    <citation type="submission" date="2018-03" db="EMBL/GenBank/DDBJ databases">
        <authorList>
            <person name="Nunes O.C."/>
            <person name="Lopes A.R."/>
            <person name="Froufe H."/>
            <person name="Munoz-Merida A."/>
            <person name="Barroso C."/>
            <person name="Egas C."/>
        </authorList>
    </citation>
    <scope>NUCLEOTIDE SEQUENCE</scope>
    <source>
        <strain evidence="1">ON4</strain>
    </source>
</reference>
<dbReference type="EMBL" id="PXVD01000016">
    <property type="protein sequence ID" value="MDJ1371751.1"/>
    <property type="molecule type" value="Genomic_DNA"/>
</dbReference>
<sequence>MGGNMNKYIVYTETGEVRAEASTHSIHDGHLHLEDDNGTTALFAAYSWTHFVVQRERTVSGIQERVKKLEVNLPAVADTIDFGTLTIREGGSVKVARSDEIRETLAAPLSGNINTTGQFKHAVEIASNGHTVAVTGDGYLHGFSDAIAEAKAAGLEIAVNRANGEREIRFHGGGRILFRPASEFRGVTVEVAYLIGKWDQDVADTIAPCFGNRPKRIGVLL</sequence>
<protein>
    <submittedName>
        <fullName evidence="1">Uncharacterized protein</fullName>
    </submittedName>
</protein>
<comment type="caution">
    <text evidence="1">The sequence shown here is derived from an EMBL/GenBank/DDBJ whole genome shotgun (WGS) entry which is preliminary data.</text>
</comment>
<keyword evidence="2" id="KW-1185">Reference proteome</keyword>
<reference evidence="1" key="2">
    <citation type="journal article" date="2022" name="Sci. Rep.">
        <title>In silico prediction of the enzymes involved in the degradation of the herbicide molinate by Gulosibacter molinativorax ON4T.</title>
        <authorList>
            <person name="Lopes A.R."/>
            <person name="Bunin E."/>
            <person name="Viana A.T."/>
            <person name="Froufe H."/>
            <person name="Munoz-Merida A."/>
            <person name="Pinho D."/>
            <person name="Figueiredo J."/>
            <person name="Barroso C."/>
            <person name="Vaz-Moreira I."/>
            <person name="Bellanger X."/>
            <person name="Egas C."/>
            <person name="Nunes O.C."/>
        </authorList>
    </citation>
    <scope>NUCLEOTIDE SEQUENCE</scope>
    <source>
        <strain evidence="1">ON4</strain>
    </source>
</reference>
<gene>
    <name evidence="1" type="ORF">C7K25_10295</name>
</gene>
<organism evidence="1 2">
    <name type="scientific">Gulosibacter molinativorax</name>
    <dbReference type="NCBI Taxonomy" id="256821"/>
    <lineage>
        <taxon>Bacteria</taxon>
        <taxon>Bacillati</taxon>
        <taxon>Actinomycetota</taxon>
        <taxon>Actinomycetes</taxon>
        <taxon>Micrococcales</taxon>
        <taxon>Microbacteriaceae</taxon>
        <taxon>Gulosibacter</taxon>
    </lineage>
</organism>